<gene>
    <name evidence="3" type="ORF">V8G54_033558</name>
</gene>
<sequence>MSESFSVSSIDSRVPISPNTTSSIGLGISSEHFIDTWIDPHKEHVETSLKAKEGYDWVDTEVRTQLSDYRCARILQSWSNNIYIFNHGVSEDIVSLKRASDIDCVCHGKEGYEDDFFYVYTNIFTQLHVRIPFYEFTVGVLRLLNVAPTQLHPNGWGYIQAFKLLCKSLYLDPSPECFLYFYSTRPREPASWVSLIRKPKAPLFRSYSDSFRNFKRRFFRIVVNQSGRSYFYNDNGKRKFPFYWTDNPLKYHNWSRDRLSTEDRKVIGVLEKLPQRMPARHLVRIYLCRKPISELKGKRIKFVIFRHLLNLSECFFAFADFMAQHAQKVGDEDDLFIKLRKQMEKKAKEVGQTDVPNLQQPEANIYRLGFDKKRLEPGRGRGMGKERKRLRATMLGDGKDKDGVVGLSTEFGEGAFDIGELEGPLIRMRKGVSIELGGHELKIINDSDPEILFRGVLEFQSRALVLSRRVVNMARKELKGESKMKLAEDLAAEKKAREEEHKSWADEKKKLNDEKKLLEEEIRRMKSWKAGCLEAEKKVKELNASLKESLEREKATKDEVQDLYNHVFNEHKRGFQKGIRQANFLYKEVSTTDCRFDVNKDIFDGRMLDVTKIFTLKKAAQEVERVVAEEAEEDAEDSSGWRCDAEPFYLAGGKLHERFDLDRWIASKELHERFELDRRVVGKELHERFDPYRWVAGRKLHERFDLDRWVANGELYERFNVDCA</sequence>
<keyword evidence="1" id="KW-0175">Coiled coil</keyword>
<dbReference type="EMBL" id="CP144691">
    <property type="protein sequence ID" value="WVY94470.1"/>
    <property type="molecule type" value="Genomic_DNA"/>
</dbReference>
<dbReference type="InterPro" id="IPR007321">
    <property type="entry name" value="Transposase_28"/>
</dbReference>
<reference evidence="3 4" key="1">
    <citation type="journal article" date="2023" name="Life. Sci Alliance">
        <title>Evolutionary insights into 3D genome organization and epigenetic landscape of Vigna mungo.</title>
        <authorList>
            <person name="Junaid A."/>
            <person name="Singh B."/>
            <person name="Bhatia S."/>
        </authorList>
    </citation>
    <scope>NUCLEOTIDE SEQUENCE [LARGE SCALE GENOMIC DNA]</scope>
    <source>
        <strain evidence="3">Urdbean</strain>
    </source>
</reference>
<organism evidence="3 4">
    <name type="scientific">Vigna mungo</name>
    <name type="common">Black gram</name>
    <name type="synonym">Phaseolus mungo</name>
    <dbReference type="NCBI Taxonomy" id="3915"/>
    <lineage>
        <taxon>Eukaryota</taxon>
        <taxon>Viridiplantae</taxon>
        <taxon>Streptophyta</taxon>
        <taxon>Embryophyta</taxon>
        <taxon>Tracheophyta</taxon>
        <taxon>Spermatophyta</taxon>
        <taxon>Magnoliopsida</taxon>
        <taxon>eudicotyledons</taxon>
        <taxon>Gunneridae</taxon>
        <taxon>Pentapetalae</taxon>
        <taxon>rosids</taxon>
        <taxon>fabids</taxon>
        <taxon>Fabales</taxon>
        <taxon>Fabaceae</taxon>
        <taxon>Papilionoideae</taxon>
        <taxon>50 kb inversion clade</taxon>
        <taxon>NPAAA clade</taxon>
        <taxon>indigoferoid/millettioid clade</taxon>
        <taxon>Phaseoleae</taxon>
        <taxon>Vigna</taxon>
    </lineage>
</organism>
<feature type="domain" description="Transposase (putative) gypsy type" evidence="2">
    <location>
        <begin position="129"/>
        <end position="185"/>
    </location>
</feature>
<feature type="coiled-coil region" evidence="1">
    <location>
        <begin position="487"/>
        <end position="563"/>
    </location>
</feature>
<evidence type="ECO:0000259" key="2">
    <source>
        <dbReference type="Pfam" id="PF04195"/>
    </source>
</evidence>
<evidence type="ECO:0000256" key="1">
    <source>
        <dbReference type="SAM" id="Coils"/>
    </source>
</evidence>
<keyword evidence="4" id="KW-1185">Reference proteome</keyword>
<dbReference type="PANTHER" id="PTHR31099:SF49">
    <property type="entry name" value="MYOSIN HEAVY CHAIN-LIKE PROTEIN"/>
    <property type="match status" value="1"/>
</dbReference>
<dbReference type="PANTHER" id="PTHR31099">
    <property type="entry name" value="OS06G0165300 PROTEIN"/>
    <property type="match status" value="1"/>
</dbReference>
<proteinExistence type="predicted"/>
<evidence type="ECO:0000313" key="3">
    <source>
        <dbReference type="EMBL" id="WVY94470.1"/>
    </source>
</evidence>
<evidence type="ECO:0000313" key="4">
    <source>
        <dbReference type="Proteomes" id="UP001374535"/>
    </source>
</evidence>
<protein>
    <recommendedName>
        <fullName evidence="2">Transposase (putative) gypsy type domain-containing protein</fullName>
    </recommendedName>
</protein>
<name>A0AAQ3MP61_VIGMU</name>
<dbReference type="Proteomes" id="UP001374535">
    <property type="component" value="Chromosome 10"/>
</dbReference>
<accession>A0AAQ3MP61</accession>
<dbReference type="Pfam" id="PF04195">
    <property type="entry name" value="Transposase_28"/>
    <property type="match status" value="1"/>
</dbReference>
<dbReference type="AlphaFoldDB" id="A0AAQ3MP61"/>